<comment type="caution">
    <text evidence="1">The sequence shown here is derived from an EMBL/GenBank/DDBJ whole genome shotgun (WGS) entry which is preliminary data.</text>
</comment>
<keyword evidence="2" id="KW-1185">Reference proteome</keyword>
<dbReference type="Proteomes" id="UP000735302">
    <property type="component" value="Unassembled WGS sequence"/>
</dbReference>
<gene>
    <name evidence="1" type="ORF">PoB_001413900</name>
</gene>
<dbReference type="EMBL" id="BLXT01001760">
    <property type="protein sequence ID" value="GFN87633.1"/>
    <property type="molecule type" value="Genomic_DNA"/>
</dbReference>
<protein>
    <recommendedName>
        <fullName evidence="3">Secreted protein</fullName>
    </recommendedName>
</protein>
<evidence type="ECO:0000313" key="2">
    <source>
        <dbReference type="Proteomes" id="UP000735302"/>
    </source>
</evidence>
<sequence length="85" mass="9698">MAILIPISFVRCFLSSVTSPQKSVRKMCLRKTLPSSEKEGKRKLKATAQVDKPTLNSTCALCYRDYHSCFELASNTRRYPQRTNP</sequence>
<organism evidence="1 2">
    <name type="scientific">Plakobranchus ocellatus</name>
    <dbReference type="NCBI Taxonomy" id="259542"/>
    <lineage>
        <taxon>Eukaryota</taxon>
        <taxon>Metazoa</taxon>
        <taxon>Spiralia</taxon>
        <taxon>Lophotrochozoa</taxon>
        <taxon>Mollusca</taxon>
        <taxon>Gastropoda</taxon>
        <taxon>Heterobranchia</taxon>
        <taxon>Euthyneura</taxon>
        <taxon>Panpulmonata</taxon>
        <taxon>Sacoglossa</taxon>
        <taxon>Placobranchoidea</taxon>
        <taxon>Plakobranchidae</taxon>
        <taxon>Plakobranchus</taxon>
    </lineage>
</organism>
<evidence type="ECO:0000313" key="1">
    <source>
        <dbReference type="EMBL" id="GFN87633.1"/>
    </source>
</evidence>
<proteinExistence type="predicted"/>
<name>A0AAV3YZQ9_9GAST</name>
<evidence type="ECO:0008006" key="3">
    <source>
        <dbReference type="Google" id="ProtNLM"/>
    </source>
</evidence>
<reference evidence="1 2" key="1">
    <citation type="journal article" date="2021" name="Elife">
        <title>Chloroplast acquisition without the gene transfer in kleptoplastic sea slugs, Plakobranchus ocellatus.</title>
        <authorList>
            <person name="Maeda T."/>
            <person name="Takahashi S."/>
            <person name="Yoshida T."/>
            <person name="Shimamura S."/>
            <person name="Takaki Y."/>
            <person name="Nagai Y."/>
            <person name="Toyoda A."/>
            <person name="Suzuki Y."/>
            <person name="Arimoto A."/>
            <person name="Ishii H."/>
            <person name="Satoh N."/>
            <person name="Nishiyama T."/>
            <person name="Hasebe M."/>
            <person name="Maruyama T."/>
            <person name="Minagawa J."/>
            <person name="Obokata J."/>
            <person name="Shigenobu S."/>
        </authorList>
    </citation>
    <scope>NUCLEOTIDE SEQUENCE [LARGE SCALE GENOMIC DNA]</scope>
</reference>
<dbReference type="AlphaFoldDB" id="A0AAV3YZQ9"/>
<accession>A0AAV3YZQ9</accession>